<dbReference type="GO" id="GO:0002376">
    <property type="term" value="P:immune system process"/>
    <property type="evidence" value="ECO:0007669"/>
    <property type="project" value="UniProtKB-KW"/>
</dbReference>
<comment type="function">
    <text evidence="1">Receptor for interleukin-2. The receptor is involved in the regulation of immune tolerance by controlling regulatory T cells (TREGs) activity. TREGs suppress the activation and expansion of autoreactive T-cells.</text>
</comment>
<evidence type="ECO:0000256" key="4">
    <source>
        <dbReference type="ARBA" id="ARBA00022692"/>
    </source>
</evidence>
<evidence type="ECO:0000256" key="9">
    <source>
        <dbReference type="ARBA" id="ARBA00023136"/>
    </source>
</evidence>
<dbReference type="PROSITE" id="PS50923">
    <property type="entry name" value="SUSHI"/>
    <property type="match status" value="1"/>
</dbReference>
<evidence type="ECO:0000256" key="5">
    <source>
        <dbReference type="ARBA" id="ARBA00022729"/>
    </source>
</evidence>
<evidence type="ECO:0000256" key="13">
    <source>
        <dbReference type="ARBA" id="ARBA00025938"/>
    </source>
</evidence>
<dbReference type="GO" id="GO:0019976">
    <property type="term" value="F:interleukin-2 binding"/>
    <property type="evidence" value="ECO:0007669"/>
    <property type="project" value="InterPro"/>
</dbReference>
<evidence type="ECO:0000313" key="17">
    <source>
        <dbReference type="Ensembl" id="ENSACAP00000023823.1"/>
    </source>
</evidence>
<comment type="subcellular location">
    <subcellularLocation>
        <location evidence="2">Membrane</location>
        <topology evidence="2">Single-pass type I membrane protein</topology>
    </subcellularLocation>
</comment>
<dbReference type="SUPFAM" id="SSF57535">
    <property type="entry name" value="Complement control module/SCR domain"/>
    <property type="match status" value="2"/>
</dbReference>
<feature type="chain" id="PRO_5032531336" description="Interleukin-2 receptor subunit alpha" evidence="15">
    <location>
        <begin position="21"/>
        <end position="195"/>
    </location>
</feature>
<dbReference type="Proteomes" id="UP000001646">
    <property type="component" value="Chromosome 5"/>
</dbReference>
<keyword evidence="14" id="KW-0768">Sushi</keyword>
<comment type="caution">
    <text evidence="14">Lacks conserved residue(s) required for the propagation of feature annotation.</text>
</comment>
<keyword evidence="8" id="KW-1133">Transmembrane helix</keyword>
<dbReference type="InterPro" id="IPR035976">
    <property type="entry name" value="Sushi/SCR/CCP_sf"/>
</dbReference>
<dbReference type="GO" id="GO:0004911">
    <property type="term" value="F:interleukin-2 receptor activity"/>
    <property type="evidence" value="ECO:0007669"/>
    <property type="project" value="InterPro"/>
</dbReference>
<dbReference type="GO" id="GO:0016020">
    <property type="term" value="C:membrane"/>
    <property type="evidence" value="ECO:0007669"/>
    <property type="project" value="UniProtKB-SubCell"/>
</dbReference>
<keyword evidence="4" id="KW-0812">Transmembrane</keyword>
<dbReference type="GeneTree" id="ENSGT00960000189532"/>
<evidence type="ECO:0000256" key="1">
    <source>
        <dbReference type="ARBA" id="ARBA00002381"/>
    </source>
</evidence>
<keyword evidence="7" id="KW-0391">Immunity</keyword>
<keyword evidence="12" id="KW-0325">Glycoprotein</keyword>
<evidence type="ECO:0000256" key="3">
    <source>
        <dbReference type="ARBA" id="ARBA00013445"/>
    </source>
</evidence>
<organism evidence="17 18">
    <name type="scientific">Anolis carolinensis</name>
    <name type="common">Green anole</name>
    <name type="synonym">American chameleon</name>
    <dbReference type="NCBI Taxonomy" id="28377"/>
    <lineage>
        <taxon>Eukaryota</taxon>
        <taxon>Metazoa</taxon>
        <taxon>Chordata</taxon>
        <taxon>Craniata</taxon>
        <taxon>Vertebrata</taxon>
        <taxon>Euteleostomi</taxon>
        <taxon>Lepidosauria</taxon>
        <taxon>Squamata</taxon>
        <taxon>Bifurcata</taxon>
        <taxon>Unidentata</taxon>
        <taxon>Episquamata</taxon>
        <taxon>Toxicofera</taxon>
        <taxon>Iguania</taxon>
        <taxon>Dactyloidae</taxon>
        <taxon>Anolis</taxon>
    </lineage>
</organism>
<dbReference type="PANTHER" id="PTHR10573">
    <property type="entry name" value="INTERLEUKIN-2 RECEPTOR ALPHA CHAIN"/>
    <property type="match status" value="1"/>
</dbReference>
<dbReference type="Gene3D" id="2.10.70.10">
    <property type="entry name" value="Complement Module, domain 1"/>
    <property type="match status" value="2"/>
</dbReference>
<dbReference type="InterPro" id="IPR015486">
    <property type="entry name" value="IL-2_rcpt_alpha"/>
</dbReference>
<keyword evidence="5 15" id="KW-0732">Signal</keyword>
<dbReference type="InParanoid" id="A0A803SLI3"/>
<proteinExistence type="predicted"/>
<evidence type="ECO:0000256" key="10">
    <source>
        <dbReference type="ARBA" id="ARBA00023157"/>
    </source>
</evidence>
<dbReference type="AlphaFoldDB" id="A0A803SLI3"/>
<evidence type="ECO:0000256" key="11">
    <source>
        <dbReference type="ARBA" id="ARBA00023170"/>
    </source>
</evidence>
<keyword evidence="18" id="KW-1185">Reference proteome</keyword>
<keyword evidence="10" id="KW-1015">Disulfide bond</keyword>
<feature type="domain" description="Sushi" evidence="16">
    <location>
        <begin position="21"/>
        <end position="84"/>
    </location>
</feature>
<evidence type="ECO:0000313" key="18">
    <source>
        <dbReference type="Proteomes" id="UP000001646"/>
    </source>
</evidence>
<feature type="signal peptide" evidence="15">
    <location>
        <begin position="1"/>
        <end position="20"/>
    </location>
</feature>
<reference evidence="17" key="3">
    <citation type="submission" date="2025-09" db="UniProtKB">
        <authorList>
            <consortium name="Ensembl"/>
        </authorList>
    </citation>
    <scope>IDENTIFICATION</scope>
</reference>
<keyword evidence="6" id="KW-0677">Repeat</keyword>
<accession>A0A803SLI3</accession>
<name>A0A803SLI3_ANOCA</name>
<sequence length="195" mass="22122">PRIKRYLNFLLGAFILLSFSGECPFPQTIEFAEYFAEWYVLGTVVRYDCELGYKRLGGRSNRMTCEKRSTQAQWTCRFPPNCTGRKQPQTTIVVSVAKYLVGQTLQYRCLDGYHAWSPISGNSTCQDFKGKGVWSRLSLRCANDSSSVVTEGIPNPSLGLGKTFPIFYPNCFFKRCCVSFSLCSQLFLTLPFINC</sequence>
<keyword evidence="11" id="KW-0675">Receptor</keyword>
<evidence type="ECO:0000256" key="8">
    <source>
        <dbReference type="ARBA" id="ARBA00022989"/>
    </source>
</evidence>
<evidence type="ECO:0000256" key="7">
    <source>
        <dbReference type="ARBA" id="ARBA00022859"/>
    </source>
</evidence>
<dbReference type="Ensembl" id="ENSACAT00000039264.1">
    <property type="protein sequence ID" value="ENSACAP00000023823.1"/>
    <property type="gene ID" value="ENSACAG00000041763.1"/>
</dbReference>
<dbReference type="PANTHER" id="PTHR10573:SF0">
    <property type="entry name" value="INTERLEUKIN-2 RECEPTOR SUBUNIT ALPHA"/>
    <property type="match status" value="1"/>
</dbReference>
<comment type="subunit">
    <text evidence="13">Non-covalent dimer of an alpha and a beta subunit. IL2R exists in 3 different forms: a high affinity dimer, an intermediate affinity monomer (beta subunit), and a low affinity monomer (alpha subunit). The high and intermediate affinity forms also associate with a gamma subunit.</text>
</comment>
<evidence type="ECO:0000259" key="16">
    <source>
        <dbReference type="PROSITE" id="PS50923"/>
    </source>
</evidence>
<dbReference type="CDD" id="cd00033">
    <property type="entry name" value="CCP"/>
    <property type="match status" value="2"/>
</dbReference>
<dbReference type="InterPro" id="IPR000436">
    <property type="entry name" value="Sushi_SCR_CCP_dom"/>
</dbReference>
<reference evidence="17 18" key="1">
    <citation type="submission" date="2009-12" db="EMBL/GenBank/DDBJ databases">
        <title>The Genome Sequence of Anolis carolinensis (Green Anole Lizard).</title>
        <authorList>
            <consortium name="The Genome Sequencing Platform"/>
            <person name="Di Palma F."/>
            <person name="Alfoldi J."/>
            <person name="Heiman D."/>
            <person name="Young S."/>
            <person name="Grabherr M."/>
            <person name="Johnson J."/>
            <person name="Lander E.S."/>
            <person name="Lindblad-Toh K."/>
        </authorList>
    </citation>
    <scope>NUCLEOTIDE SEQUENCE [LARGE SCALE GENOMIC DNA]</scope>
    <source>
        <strain evidence="17 18">JBL SC #1</strain>
    </source>
</reference>
<dbReference type="SMART" id="SM00032">
    <property type="entry name" value="CCP"/>
    <property type="match status" value="2"/>
</dbReference>
<evidence type="ECO:0000256" key="6">
    <source>
        <dbReference type="ARBA" id="ARBA00022737"/>
    </source>
</evidence>
<evidence type="ECO:0000256" key="12">
    <source>
        <dbReference type="ARBA" id="ARBA00023180"/>
    </source>
</evidence>
<reference evidence="17" key="2">
    <citation type="submission" date="2025-08" db="UniProtKB">
        <authorList>
            <consortium name="Ensembl"/>
        </authorList>
    </citation>
    <scope>IDENTIFICATION</scope>
</reference>
<dbReference type="Pfam" id="PF00084">
    <property type="entry name" value="Sushi"/>
    <property type="match status" value="2"/>
</dbReference>
<evidence type="ECO:0000256" key="15">
    <source>
        <dbReference type="SAM" id="SignalP"/>
    </source>
</evidence>
<protein>
    <recommendedName>
        <fullName evidence="3">Interleukin-2 receptor subunit alpha</fullName>
    </recommendedName>
</protein>
<evidence type="ECO:0000256" key="2">
    <source>
        <dbReference type="ARBA" id="ARBA00004479"/>
    </source>
</evidence>
<evidence type="ECO:0000256" key="14">
    <source>
        <dbReference type="PROSITE-ProRule" id="PRU00302"/>
    </source>
</evidence>
<keyword evidence="9" id="KW-0472">Membrane</keyword>